<dbReference type="Proteomes" id="UP000828390">
    <property type="component" value="Unassembled WGS sequence"/>
</dbReference>
<accession>A0A9D4S8M7</accession>
<dbReference type="AlphaFoldDB" id="A0A9D4S8M7"/>
<dbReference type="EMBL" id="JAIWYP010000001">
    <property type="protein sequence ID" value="KAH3893747.1"/>
    <property type="molecule type" value="Genomic_DNA"/>
</dbReference>
<evidence type="ECO:0000313" key="2">
    <source>
        <dbReference type="Proteomes" id="UP000828390"/>
    </source>
</evidence>
<sequence length="62" mass="7061">MYTPNVKQRFTEISTDDVIESDGEPGTILLVVWPSVEKRDKRGFLKKGEVIVVPWRDADVSI</sequence>
<keyword evidence="2" id="KW-1185">Reference proteome</keyword>
<reference evidence="1" key="2">
    <citation type="submission" date="2020-11" db="EMBL/GenBank/DDBJ databases">
        <authorList>
            <person name="McCartney M.A."/>
            <person name="Auch B."/>
            <person name="Kono T."/>
            <person name="Mallez S."/>
            <person name="Becker A."/>
            <person name="Gohl D.M."/>
            <person name="Silverstein K.A.T."/>
            <person name="Koren S."/>
            <person name="Bechman K.B."/>
            <person name="Herman A."/>
            <person name="Abrahante J.E."/>
            <person name="Garbe J."/>
        </authorList>
    </citation>
    <scope>NUCLEOTIDE SEQUENCE</scope>
    <source>
        <strain evidence="1">Duluth1</strain>
        <tissue evidence="1">Whole animal</tissue>
    </source>
</reference>
<reference evidence="1" key="1">
    <citation type="journal article" date="2019" name="bioRxiv">
        <title>The Genome of the Zebra Mussel, Dreissena polymorpha: A Resource for Invasive Species Research.</title>
        <authorList>
            <person name="McCartney M.A."/>
            <person name="Auch B."/>
            <person name="Kono T."/>
            <person name="Mallez S."/>
            <person name="Zhang Y."/>
            <person name="Obille A."/>
            <person name="Becker A."/>
            <person name="Abrahante J.E."/>
            <person name="Garbe J."/>
            <person name="Badalamenti J.P."/>
            <person name="Herman A."/>
            <person name="Mangelson H."/>
            <person name="Liachko I."/>
            <person name="Sullivan S."/>
            <person name="Sone E.D."/>
            <person name="Koren S."/>
            <person name="Silverstein K.A.T."/>
            <person name="Beckman K.B."/>
            <person name="Gohl D.M."/>
        </authorList>
    </citation>
    <scope>NUCLEOTIDE SEQUENCE</scope>
    <source>
        <strain evidence="1">Duluth1</strain>
        <tissue evidence="1">Whole animal</tissue>
    </source>
</reference>
<protein>
    <submittedName>
        <fullName evidence="1">Uncharacterized protein</fullName>
    </submittedName>
</protein>
<name>A0A9D4S8M7_DREPO</name>
<comment type="caution">
    <text evidence="1">The sequence shown here is derived from an EMBL/GenBank/DDBJ whole genome shotgun (WGS) entry which is preliminary data.</text>
</comment>
<evidence type="ECO:0000313" key="1">
    <source>
        <dbReference type="EMBL" id="KAH3893747.1"/>
    </source>
</evidence>
<organism evidence="1 2">
    <name type="scientific">Dreissena polymorpha</name>
    <name type="common">Zebra mussel</name>
    <name type="synonym">Mytilus polymorpha</name>
    <dbReference type="NCBI Taxonomy" id="45954"/>
    <lineage>
        <taxon>Eukaryota</taxon>
        <taxon>Metazoa</taxon>
        <taxon>Spiralia</taxon>
        <taxon>Lophotrochozoa</taxon>
        <taxon>Mollusca</taxon>
        <taxon>Bivalvia</taxon>
        <taxon>Autobranchia</taxon>
        <taxon>Heteroconchia</taxon>
        <taxon>Euheterodonta</taxon>
        <taxon>Imparidentia</taxon>
        <taxon>Neoheterodontei</taxon>
        <taxon>Myida</taxon>
        <taxon>Dreissenoidea</taxon>
        <taxon>Dreissenidae</taxon>
        <taxon>Dreissena</taxon>
    </lineage>
</organism>
<gene>
    <name evidence="1" type="ORF">DPMN_017897</name>
</gene>
<proteinExistence type="predicted"/>